<evidence type="ECO:0000259" key="1">
    <source>
        <dbReference type="Pfam" id="PF00501"/>
    </source>
</evidence>
<dbReference type="PANTHER" id="PTHR24096:SF265">
    <property type="entry name" value="ENZYME, PUTATIVE (AFU_ORTHOLOGUE AFUA_5G14270)-RELATED"/>
    <property type="match status" value="1"/>
</dbReference>
<comment type="caution">
    <text evidence="3">The sequence shown here is derived from an EMBL/GenBank/DDBJ whole genome shotgun (WGS) entry which is preliminary data.</text>
</comment>
<feature type="domain" description="AMP-binding enzyme C-terminal" evidence="2">
    <location>
        <begin position="445"/>
        <end position="504"/>
    </location>
</feature>
<dbReference type="Gene3D" id="3.30.300.30">
    <property type="match status" value="1"/>
</dbReference>
<dbReference type="Pfam" id="PF00501">
    <property type="entry name" value="AMP-binding"/>
    <property type="match status" value="1"/>
</dbReference>
<dbReference type="SUPFAM" id="SSF56801">
    <property type="entry name" value="Acetyl-CoA synthetase-like"/>
    <property type="match status" value="1"/>
</dbReference>
<dbReference type="EMBL" id="JBFXLU010000334">
    <property type="protein sequence ID" value="KAL2829359.1"/>
    <property type="molecule type" value="Genomic_DNA"/>
</dbReference>
<feature type="domain" description="AMP-dependent synthetase/ligase" evidence="1">
    <location>
        <begin position="29"/>
        <end position="393"/>
    </location>
</feature>
<dbReference type="InterPro" id="IPR000873">
    <property type="entry name" value="AMP-dep_synth/lig_dom"/>
</dbReference>
<accession>A0ABR4INL9</accession>
<dbReference type="InterPro" id="IPR042099">
    <property type="entry name" value="ANL_N_sf"/>
</dbReference>
<dbReference type="CDD" id="cd05911">
    <property type="entry name" value="Firefly_Luc_like"/>
    <property type="match status" value="1"/>
</dbReference>
<dbReference type="Proteomes" id="UP001610446">
    <property type="component" value="Unassembled WGS sequence"/>
</dbReference>
<organism evidence="3 4">
    <name type="scientific">Aspergillus pseudoustus</name>
    <dbReference type="NCBI Taxonomy" id="1810923"/>
    <lineage>
        <taxon>Eukaryota</taxon>
        <taxon>Fungi</taxon>
        <taxon>Dikarya</taxon>
        <taxon>Ascomycota</taxon>
        <taxon>Pezizomycotina</taxon>
        <taxon>Eurotiomycetes</taxon>
        <taxon>Eurotiomycetidae</taxon>
        <taxon>Eurotiales</taxon>
        <taxon>Aspergillaceae</taxon>
        <taxon>Aspergillus</taxon>
        <taxon>Aspergillus subgen. Nidulantes</taxon>
    </lineage>
</organism>
<dbReference type="Gene3D" id="3.40.50.12780">
    <property type="entry name" value="N-terminal domain of ligase-like"/>
    <property type="match status" value="1"/>
</dbReference>
<evidence type="ECO:0000313" key="4">
    <source>
        <dbReference type="Proteomes" id="UP001610446"/>
    </source>
</evidence>
<sequence length="505" mass="54845">MVFAAKAHPRIPTKDILSWIFDAPNYDLDKPILIDPSDPSRSISHNQAKKLICKLASGLRKAGLEKGDCVNIHCFNDIYYPILFLGVVAAGGVFAGTNPAYTEFKVTHHLKTANAKFAISESQIVAPVLAAAKAIGMPVSNMWIFNESDPHLPPGMKSWRSLLQAGHGDAVRFEGLEIAKNTGAAIFFSSGTTGLPKAALLSHYNIVAQHTLVYDMHPTSFEVIRLVPLPLFHVAAALMTHTSALKNGIQTYIMCRFDLAKFVEYIQRYRVSDLVLVPPIAVALVNAPIATKSAFRTIRLARCGAAPLDKSLQSMLRKKLPADAPFTQGFGMTEISCLGLMTLYPEDDDTGSIGRLIPGLEAKLVDEAEKDVSAHDVRGELCLRGPTVISGYFNNPDANREAFDSEGWFRTGDIAYCAAGTEKWYIVDRKKDLIKVRGFQVAPPEIEGVLMAHSEITEAAVIGVALPDQGGEHPRAYVVRAGGTDGSKGLTEEEVKSFVGSRLAK</sequence>
<evidence type="ECO:0000313" key="3">
    <source>
        <dbReference type="EMBL" id="KAL2829359.1"/>
    </source>
</evidence>
<protein>
    <recommendedName>
        <fullName evidence="5">AMP-dependent synthetase/ligase domain-containing protein</fullName>
    </recommendedName>
</protein>
<dbReference type="InterPro" id="IPR025110">
    <property type="entry name" value="AMP-bd_C"/>
</dbReference>
<gene>
    <name evidence="3" type="ORF">BJY01DRAFT_261280</name>
</gene>
<dbReference type="InterPro" id="IPR045851">
    <property type="entry name" value="AMP-bd_C_sf"/>
</dbReference>
<dbReference type="Pfam" id="PF13193">
    <property type="entry name" value="AMP-binding_C"/>
    <property type="match status" value="1"/>
</dbReference>
<name>A0ABR4INL9_9EURO</name>
<dbReference type="InterPro" id="IPR020845">
    <property type="entry name" value="AMP-binding_CS"/>
</dbReference>
<keyword evidence="4" id="KW-1185">Reference proteome</keyword>
<dbReference type="PROSITE" id="PS00455">
    <property type="entry name" value="AMP_BINDING"/>
    <property type="match status" value="1"/>
</dbReference>
<proteinExistence type="predicted"/>
<evidence type="ECO:0008006" key="5">
    <source>
        <dbReference type="Google" id="ProtNLM"/>
    </source>
</evidence>
<evidence type="ECO:0000259" key="2">
    <source>
        <dbReference type="Pfam" id="PF13193"/>
    </source>
</evidence>
<dbReference type="PANTHER" id="PTHR24096">
    <property type="entry name" value="LONG-CHAIN-FATTY-ACID--COA LIGASE"/>
    <property type="match status" value="1"/>
</dbReference>
<reference evidence="3 4" key="1">
    <citation type="submission" date="2024-07" db="EMBL/GenBank/DDBJ databases">
        <title>Section-level genome sequencing and comparative genomics of Aspergillus sections Usti and Cavernicolus.</title>
        <authorList>
            <consortium name="Lawrence Berkeley National Laboratory"/>
            <person name="Nybo J.L."/>
            <person name="Vesth T.C."/>
            <person name="Theobald S."/>
            <person name="Frisvad J.C."/>
            <person name="Larsen T.O."/>
            <person name="Kjaerboelling I."/>
            <person name="Rothschild-Mancinelli K."/>
            <person name="Lyhne E.K."/>
            <person name="Kogle M.E."/>
            <person name="Barry K."/>
            <person name="Clum A."/>
            <person name="Na H."/>
            <person name="Ledsgaard L."/>
            <person name="Lin J."/>
            <person name="Lipzen A."/>
            <person name="Kuo A."/>
            <person name="Riley R."/>
            <person name="Mondo S."/>
            <person name="Labutti K."/>
            <person name="Haridas S."/>
            <person name="Pangalinan J."/>
            <person name="Salamov A.A."/>
            <person name="Simmons B.A."/>
            <person name="Magnuson J.K."/>
            <person name="Chen J."/>
            <person name="Drula E."/>
            <person name="Henrissat B."/>
            <person name="Wiebenga A."/>
            <person name="Lubbers R.J."/>
            <person name="Gomes A.C."/>
            <person name="Makela M.R."/>
            <person name="Stajich J."/>
            <person name="Grigoriev I.V."/>
            <person name="Mortensen U.H."/>
            <person name="De Vries R.P."/>
            <person name="Baker S.E."/>
            <person name="Andersen M.R."/>
        </authorList>
    </citation>
    <scope>NUCLEOTIDE SEQUENCE [LARGE SCALE GENOMIC DNA]</scope>
    <source>
        <strain evidence="3 4">CBS 123904</strain>
    </source>
</reference>